<dbReference type="PANTHER" id="PTHR44942">
    <property type="entry name" value="METHYLTRANSF_11 DOMAIN-CONTAINING PROTEIN"/>
    <property type="match status" value="1"/>
</dbReference>
<dbReference type="InterPro" id="IPR051052">
    <property type="entry name" value="Diverse_substrate_MTase"/>
</dbReference>
<name>A0A1E5XIF1_9HYPH</name>
<dbReference type="GO" id="GO:0032259">
    <property type="term" value="P:methylation"/>
    <property type="evidence" value="ECO:0007669"/>
    <property type="project" value="UniProtKB-KW"/>
</dbReference>
<keyword evidence="2" id="KW-0808">Transferase</keyword>
<dbReference type="CDD" id="cd02440">
    <property type="entry name" value="AdoMet_MTases"/>
    <property type="match status" value="1"/>
</dbReference>
<dbReference type="AlphaFoldDB" id="A0A1E5XIF1"/>
<sequence>MVRPGASLENREVADHDPYRPPYPAAVFEKLRELAPRHDAMLDIGCGPGKVSRPLTRYFADVVAVDPSQHMIALGQSLPDGRAPNLHWVRGFAEDAPLDGWRFDLTVAAASIHWMEHDRLFPRLLAHAAPGHVFAAVSGDDAFEPPWHDDWQRFLGKWVMEVTGRQLEPRWADAIASDFGGHVDVAGRAFFTAPVSQSVTDFTKCQHSRDTWAYSKLGSRTAAFDSELNDVLAPHAVAGQLNYTVRTLVTWGSIVPR</sequence>
<keyword evidence="5" id="KW-1185">Reference proteome</keyword>
<dbReference type="GO" id="GO:0008168">
    <property type="term" value="F:methyltransferase activity"/>
    <property type="evidence" value="ECO:0007669"/>
    <property type="project" value="UniProtKB-KW"/>
</dbReference>
<reference evidence="4 5" key="1">
    <citation type="journal article" date="2015" name="Genome Announc.">
        <title>Genome Assemblies of Three Soil-Associated Devosia species: D. insulae, D. limi, and D. soli.</title>
        <authorList>
            <person name="Hassan Y.I."/>
            <person name="Lepp D."/>
            <person name="Zhou T."/>
        </authorList>
    </citation>
    <scope>NUCLEOTIDE SEQUENCE [LARGE SCALE GENOMIC DNA]</scope>
    <source>
        <strain evidence="4 5">DS-56</strain>
    </source>
</reference>
<evidence type="ECO:0000259" key="3">
    <source>
        <dbReference type="Pfam" id="PF13649"/>
    </source>
</evidence>
<evidence type="ECO:0000313" key="5">
    <source>
        <dbReference type="Proteomes" id="UP000095463"/>
    </source>
</evidence>
<dbReference type="RefSeq" id="WP_069912330.1">
    <property type="nucleotide sequence ID" value="NZ_LAJE02000380.1"/>
</dbReference>
<evidence type="ECO:0000313" key="4">
    <source>
        <dbReference type="EMBL" id="OEO28376.1"/>
    </source>
</evidence>
<dbReference type="SUPFAM" id="SSF53335">
    <property type="entry name" value="S-adenosyl-L-methionine-dependent methyltransferases"/>
    <property type="match status" value="1"/>
</dbReference>
<protein>
    <submittedName>
        <fullName evidence="4">Methyltransferase</fullName>
    </submittedName>
</protein>
<dbReference type="InterPro" id="IPR041698">
    <property type="entry name" value="Methyltransf_25"/>
</dbReference>
<dbReference type="Proteomes" id="UP000095463">
    <property type="component" value="Unassembled WGS sequence"/>
</dbReference>
<dbReference type="Gene3D" id="3.40.50.150">
    <property type="entry name" value="Vaccinia Virus protein VP39"/>
    <property type="match status" value="1"/>
</dbReference>
<comment type="caution">
    <text evidence="4">The sequence shown here is derived from an EMBL/GenBank/DDBJ whole genome shotgun (WGS) entry which is preliminary data.</text>
</comment>
<evidence type="ECO:0000256" key="2">
    <source>
        <dbReference type="ARBA" id="ARBA00022679"/>
    </source>
</evidence>
<dbReference type="EMBL" id="LAJE02000380">
    <property type="protein sequence ID" value="OEO28376.1"/>
    <property type="molecule type" value="Genomic_DNA"/>
</dbReference>
<organism evidence="4 5">
    <name type="scientific">Devosia insulae DS-56</name>
    <dbReference type="NCBI Taxonomy" id="1116389"/>
    <lineage>
        <taxon>Bacteria</taxon>
        <taxon>Pseudomonadati</taxon>
        <taxon>Pseudomonadota</taxon>
        <taxon>Alphaproteobacteria</taxon>
        <taxon>Hyphomicrobiales</taxon>
        <taxon>Devosiaceae</taxon>
        <taxon>Devosia</taxon>
    </lineage>
</organism>
<dbReference type="OrthoDB" id="5642573at2"/>
<keyword evidence="1 4" id="KW-0489">Methyltransferase</keyword>
<dbReference type="PANTHER" id="PTHR44942:SF4">
    <property type="entry name" value="METHYLTRANSFERASE TYPE 11 DOMAIN-CONTAINING PROTEIN"/>
    <property type="match status" value="1"/>
</dbReference>
<dbReference type="Pfam" id="PF13649">
    <property type="entry name" value="Methyltransf_25"/>
    <property type="match status" value="1"/>
</dbReference>
<feature type="domain" description="Methyltransferase" evidence="3">
    <location>
        <begin position="42"/>
        <end position="129"/>
    </location>
</feature>
<evidence type="ECO:0000256" key="1">
    <source>
        <dbReference type="ARBA" id="ARBA00022603"/>
    </source>
</evidence>
<gene>
    <name evidence="4" type="ORF">VW23_005000</name>
</gene>
<proteinExistence type="predicted"/>
<accession>A0A1E5XIF1</accession>
<dbReference type="InterPro" id="IPR029063">
    <property type="entry name" value="SAM-dependent_MTases_sf"/>
</dbReference>